<dbReference type="GO" id="GO:0006310">
    <property type="term" value="P:DNA recombination"/>
    <property type="evidence" value="ECO:0007669"/>
    <property type="project" value="UniProtKB-KW"/>
</dbReference>
<keyword evidence="5" id="KW-1185">Reference proteome</keyword>
<dbReference type="GO" id="GO:0003677">
    <property type="term" value="F:DNA binding"/>
    <property type="evidence" value="ECO:0007669"/>
    <property type="project" value="InterPro"/>
</dbReference>
<evidence type="ECO:0000259" key="3">
    <source>
        <dbReference type="Pfam" id="PF20172"/>
    </source>
</evidence>
<evidence type="ECO:0000313" key="4">
    <source>
        <dbReference type="EMBL" id="SNR52697.1"/>
    </source>
</evidence>
<evidence type="ECO:0000256" key="2">
    <source>
        <dbReference type="SAM" id="MobiDB-lite"/>
    </source>
</evidence>
<dbReference type="Proteomes" id="UP000198417">
    <property type="component" value="Unassembled WGS sequence"/>
</dbReference>
<accession>A0A238X1H0</accession>
<proteinExistence type="predicted"/>
<feature type="region of interest" description="Disordered" evidence="2">
    <location>
        <begin position="225"/>
        <end position="245"/>
    </location>
</feature>
<keyword evidence="1" id="KW-0233">DNA recombination</keyword>
<name>A0A238X1H0_9RHOB</name>
<dbReference type="InterPro" id="IPR013762">
    <property type="entry name" value="Integrase-like_cat_sf"/>
</dbReference>
<feature type="non-terminal residue" evidence="4">
    <location>
        <position position="664"/>
    </location>
</feature>
<reference evidence="4 5" key="1">
    <citation type="submission" date="2017-06" db="EMBL/GenBank/DDBJ databases">
        <authorList>
            <person name="Kim H.J."/>
            <person name="Triplett B.A."/>
        </authorList>
    </citation>
    <scope>NUCLEOTIDE SEQUENCE [LARGE SCALE GENOMIC DNA]</scope>
    <source>
        <strain evidence="4 5">DSM 29052</strain>
    </source>
</reference>
<protein>
    <recommendedName>
        <fullName evidence="3">DUF6538 domain-containing protein</fullName>
    </recommendedName>
</protein>
<dbReference type="Pfam" id="PF20172">
    <property type="entry name" value="DUF6538"/>
    <property type="match status" value="1"/>
</dbReference>
<dbReference type="InterPro" id="IPR011010">
    <property type="entry name" value="DNA_brk_join_enz"/>
</dbReference>
<dbReference type="EMBL" id="FZNN01000008">
    <property type="protein sequence ID" value="SNR52697.1"/>
    <property type="molecule type" value="Genomic_DNA"/>
</dbReference>
<feature type="compositionally biased region" description="Low complexity" evidence="2">
    <location>
        <begin position="227"/>
        <end position="241"/>
    </location>
</feature>
<dbReference type="AlphaFoldDB" id="A0A238X1H0"/>
<dbReference type="InterPro" id="IPR046668">
    <property type="entry name" value="DUF6538"/>
</dbReference>
<dbReference type="Gene3D" id="1.10.443.10">
    <property type="entry name" value="Intergrase catalytic core"/>
    <property type="match status" value="1"/>
</dbReference>
<feature type="domain" description="DUF6538" evidence="3">
    <location>
        <begin position="7"/>
        <end position="59"/>
    </location>
</feature>
<dbReference type="SUPFAM" id="SSF56349">
    <property type="entry name" value="DNA breaking-rejoining enzymes"/>
    <property type="match status" value="1"/>
</dbReference>
<dbReference type="GO" id="GO:0015074">
    <property type="term" value="P:DNA integration"/>
    <property type="evidence" value="ECO:0007669"/>
    <property type="project" value="InterPro"/>
</dbReference>
<gene>
    <name evidence="4" type="ORF">SAMN06265370_108184</name>
</gene>
<evidence type="ECO:0000313" key="5">
    <source>
        <dbReference type="Proteomes" id="UP000198417"/>
    </source>
</evidence>
<dbReference type="RefSeq" id="WP_342745304.1">
    <property type="nucleotide sequence ID" value="NZ_FZNN01000008.1"/>
</dbReference>
<sequence>MKQQKYMTRQGGRYYFRRRIPGLSTALSAIFVSLGTSDPKFAHTWSRKLAAEFDELLDSFLFILEELPEEVMARYMTVCLQQCLSDMRRQHRMERMTGRLGSMSPDSRDMIRVAVETLLCDGIRKAFPASRINPEWSAKTLEAIMRFYRAEADAVCNPGMKDRLAKEFTSITGETLRSQEHMAQIIEAYLHARLAALSAMEDHVEVQAARFRDLSMQMVAETVTIGPDPSSASSTTNPSPALANPAIRGARNKSVDTVLTESDVLTPGVALIKGPLTLEALNTQFATAAACDEALHRSPKTQPFGIDIAGACERSIKIAIAAGKMDAKTADSRRAKIKMFCLLANVQTVAEIEQFHLRIFADKIDRVPVDFNKSSQDKTLTLREICARADGMPEAKLGRAPGTFNAHLDNIGAVLTHALKNEGNSVDPMIDTSLLRRNETERARKKRNAFRPAEARALFQHPTWQGCKSESRRHDPGQLVLQDGLYFVPLIVAYTGGRMEEIAGLPVDAIIATDGHYGFDIRPHDERRLKNLQSERLIPVHDHLIELGILVHQERMQLRGEKYLFPELQPTSSKKKFTSALRYNWEKIRDIQLDGNPRKLDGHSLRHSFNHLLKLEKSISKEVRLDILGHAGGHCCTTLTMDDSQRESMRLEGLYEQATSRPLP</sequence>
<organism evidence="4 5">
    <name type="scientific">Puniceibacterium sediminis</name>
    <dbReference type="NCBI Taxonomy" id="1608407"/>
    <lineage>
        <taxon>Bacteria</taxon>
        <taxon>Pseudomonadati</taxon>
        <taxon>Pseudomonadota</taxon>
        <taxon>Alphaproteobacteria</taxon>
        <taxon>Rhodobacterales</taxon>
        <taxon>Paracoccaceae</taxon>
        <taxon>Puniceibacterium</taxon>
    </lineage>
</organism>
<evidence type="ECO:0000256" key="1">
    <source>
        <dbReference type="ARBA" id="ARBA00023172"/>
    </source>
</evidence>